<comment type="caution">
    <text evidence="1">The sequence shown here is derived from an EMBL/GenBank/DDBJ whole genome shotgun (WGS) entry which is preliminary data.</text>
</comment>
<evidence type="ECO:0000313" key="2">
    <source>
        <dbReference type="Proteomes" id="UP000805193"/>
    </source>
</evidence>
<dbReference type="Proteomes" id="UP000805193">
    <property type="component" value="Unassembled WGS sequence"/>
</dbReference>
<sequence>FDTLVEHRDPGLHVMLSEHSDDLAAMYRARHGTSCPVHCRLPPANYNYGGVPHAPKRLGLTLAVCAAELVLSSLSYMRHEADLAEISGIAVMILTLTLVTSLTIRGRHKVPKPSDAVTTFWLLFSVSRGAASYSDIANVQGEPDAATDSSTVRAPKYVKPTGFAPFLHRYLLAYIGDKKEYGWHGFAYAAAYGLSQFVGGVMNAHSAYFMSIGAFKVQSALTCALYKKVLRTSGGSLRQYTAGQIMNLMSIDVTQVGQFLMFVNNCWSVPLKIVAALAFLWHYLGPSCLALVVIMLSSILASTCIWHYCDKFQVINVRDPF</sequence>
<evidence type="ECO:0000313" key="1">
    <source>
        <dbReference type="EMBL" id="KAG0431061.1"/>
    </source>
</evidence>
<organism evidence="1 2">
    <name type="scientific">Ixodes persulcatus</name>
    <name type="common">Taiga tick</name>
    <dbReference type="NCBI Taxonomy" id="34615"/>
    <lineage>
        <taxon>Eukaryota</taxon>
        <taxon>Metazoa</taxon>
        <taxon>Ecdysozoa</taxon>
        <taxon>Arthropoda</taxon>
        <taxon>Chelicerata</taxon>
        <taxon>Arachnida</taxon>
        <taxon>Acari</taxon>
        <taxon>Parasitiformes</taxon>
        <taxon>Ixodida</taxon>
        <taxon>Ixodoidea</taxon>
        <taxon>Ixodidae</taxon>
        <taxon>Ixodinae</taxon>
        <taxon>Ixodes</taxon>
    </lineage>
</organism>
<reference evidence="1 2" key="1">
    <citation type="journal article" date="2020" name="Cell">
        <title>Large-Scale Comparative Analyses of Tick Genomes Elucidate Their Genetic Diversity and Vector Capacities.</title>
        <authorList>
            <consortium name="Tick Genome and Microbiome Consortium (TIGMIC)"/>
            <person name="Jia N."/>
            <person name="Wang J."/>
            <person name="Shi W."/>
            <person name="Du L."/>
            <person name="Sun Y."/>
            <person name="Zhan W."/>
            <person name="Jiang J.F."/>
            <person name="Wang Q."/>
            <person name="Zhang B."/>
            <person name="Ji P."/>
            <person name="Bell-Sakyi L."/>
            <person name="Cui X.M."/>
            <person name="Yuan T.T."/>
            <person name="Jiang B.G."/>
            <person name="Yang W.F."/>
            <person name="Lam T.T."/>
            <person name="Chang Q.C."/>
            <person name="Ding S.J."/>
            <person name="Wang X.J."/>
            <person name="Zhu J.G."/>
            <person name="Ruan X.D."/>
            <person name="Zhao L."/>
            <person name="Wei J.T."/>
            <person name="Ye R.Z."/>
            <person name="Que T.C."/>
            <person name="Du C.H."/>
            <person name="Zhou Y.H."/>
            <person name="Cheng J.X."/>
            <person name="Dai P.F."/>
            <person name="Guo W.B."/>
            <person name="Han X.H."/>
            <person name="Huang E.J."/>
            <person name="Li L.F."/>
            <person name="Wei W."/>
            <person name="Gao Y.C."/>
            <person name="Liu J.Z."/>
            <person name="Shao H.Z."/>
            <person name="Wang X."/>
            <person name="Wang C.C."/>
            <person name="Yang T.C."/>
            <person name="Huo Q.B."/>
            <person name="Li W."/>
            <person name="Chen H.Y."/>
            <person name="Chen S.E."/>
            <person name="Zhou L.G."/>
            <person name="Ni X.B."/>
            <person name="Tian J.H."/>
            <person name="Sheng Y."/>
            <person name="Liu T."/>
            <person name="Pan Y.S."/>
            <person name="Xia L.Y."/>
            <person name="Li J."/>
            <person name="Zhao F."/>
            <person name="Cao W.C."/>
        </authorList>
    </citation>
    <scope>NUCLEOTIDE SEQUENCE [LARGE SCALE GENOMIC DNA]</scope>
    <source>
        <strain evidence="1">Iper-2018</strain>
    </source>
</reference>
<name>A0AC60QAK2_IXOPE</name>
<proteinExistence type="predicted"/>
<feature type="non-terminal residue" evidence="1">
    <location>
        <position position="1"/>
    </location>
</feature>
<gene>
    <name evidence="1" type="ORF">HPB47_022132</name>
</gene>
<keyword evidence="2" id="KW-1185">Reference proteome</keyword>
<dbReference type="EMBL" id="JABSTQ010009261">
    <property type="protein sequence ID" value="KAG0431061.1"/>
    <property type="molecule type" value="Genomic_DNA"/>
</dbReference>
<accession>A0AC60QAK2</accession>
<protein>
    <submittedName>
        <fullName evidence="1">Uncharacterized protein</fullName>
    </submittedName>
</protein>